<dbReference type="Pfam" id="PF13412">
    <property type="entry name" value="HTH_24"/>
    <property type="match status" value="1"/>
</dbReference>
<proteinExistence type="predicted"/>
<dbReference type="SUPFAM" id="SSF53613">
    <property type="entry name" value="Ribokinase-like"/>
    <property type="match status" value="1"/>
</dbReference>
<reference evidence="4 5" key="1">
    <citation type="submission" date="2024-06" db="EMBL/GenBank/DDBJ databases">
        <title>Genomic Encyclopedia of Type Strains, Phase IV (KMG-IV): sequencing the most valuable type-strain genomes for metagenomic binning, comparative biology and taxonomic classification.</title>
        <authorList>
            <person name="Goeker M."/>
        </authorList>
    </citation>
    <scope>NUCLEOTIDE SEQUENCE [LARGE SCALE GENOMIC DNA]</scope>
    <source>
        <strain evidence="4 5">DSM 23520</strain>
    </source>
</reference>
<dbReference type="EMBL" id="JBEPMX010000003">
    <property type="protein sequence ID" value="MET3682822.1"/>
    <property type="molecule type" value="Genomic_DNA"/>
</dbReference>
<dbReference type="Gene3D" id="3.40.1190.20">
    <property type="match status" value="1"/>
</dbReference>
<organism evidence="4 5">
    <name type="scientific">Alkalibacillus flavidus</name>
    <dbReference type="NCBI Taxonomy" id="546021"/>
    <lineage>
        <taxon>Bacteria</taxon>
        <taxon>Bacillati</taxon>
        <taxon>Bacillota</taxon>
        <taxon>Bacilli</taxon>
        <taxon>Bacillales</taxon>
        <taxon>Bacillaceae</taxon>
        <taxon>Alkalibacillus</taxon>
    </lineage>
</organism>
<dbReference type="PROSITE" id="PS00584">
    <property type="entry name" value="PFKB_KINASES_2"/>
    <property type="match status" value="1"/>
</dbReference>
<dbReference type="InterPro" id="IPR012318">
    <property type="entry name" value="HTH_CRP"/>
</dbReference>
<dbReference type="GO" id="GO:0050225">
    <property type="term" value="F:pseudouridine kinase activity"/>
    <property type="evidence" value="ECO:0007669"/>
    <property type="project" value="UniProtKB-EC"/>
</dbReference>
<evidence type="ECO:0000313" key="5">
    <source>
        <dbReference type="Proteomes" id="UP001549167"/>
    </source>
</evidence>
<sequence>MDKEEQILQIIRFNPYITQQELADQIGLSRPAVANYIKRLIEAGRIKGRAYVLNDEQTIACVGGANVDRKAHALQAVRLQSSNPVKTEESLGGVARNVAENLARLNLRPGLTTVVGQDKEGEWLRDASFKLGIDTQMMMTLSQERTGTYSAFLDPSGELVVSMADMAIYDALTKQLIQQKWSHIKQANAIFLDTNIAADALQEVIEQSAKQQLTVFVDPVSSIKAEKLPKDLIGVHTILPNQEEAETLSGVTIDQEQDYAVACQKLLDQGVQQVVLTLGAKGIYYYNQEESGFIEALPVDVKDVTGAGDAFTSGVIYGETQQMSLSESCRFGLGCATVTLESEQSCAEDLSVETVYNKLKELN</sequence>
<evidence type="ECO:0000256" key="1">
    <source>
        <dbReference type="ARBA" id="ARBA00022679"/>
    </source>
</evidence>
<evidence type="ECO:0000256" key="2">
    <source>
        <dbReference type="ARBA" id="ARBA00022777"/>
    </source>
</evidence>
<evidence type="ECO:0000313" key="4">
    <source>
        <dbReference type="EMBL" id="MET3682822.1"/>
    </source>
</evidence>
<dbReference type="InterPro" id="IPR036388">
    <property type="entry name" value="WH-like_DNA-bd_sf"/>
</dbReference>
<dbReference type="PANTHER" id="PTHR10584">
    <property type="entry name" value="SUGAR KINASE"/>
    <property type="match status" value="1"/>
</dbReference>
<dbReference type="RefSeq" id="WP_354219426.1">
    <property type="nucleotide sequence ID" value="NZ_JBEPMX010000003.1"/>
</dbReference>
<dbReference type="PANTHER" id="PTHR10584:SF166">
    <property type="entry name" value="RIBOKINASE"/>
    <property type="match status" value="1"/>
</dbReference>
<dbReference type="InterPro" id="IPR036390">
    <property type="entry name" value="WH_DNA-bd_sf"/>
</dbReference>
<name>A0ABV2KTC1_9BACI</name>
<dbReference type="InterPro" id="IPR011611">
    <property type="entry name" value="PfkB_dom"/>
</dbReference>
<dbReference type="InterPro" id="IPR029056">
    <property type="entry name" value="Ribokinase-like"/>
</dbReference>
<keyword evidence="2 4" id="KW-0418">Kinase</keyword>
<keyword evidence="1 4" id="KW-0808">Transferase</keyword>
<dbReference type="InterPro" id="IPR000485">
    <property type="entry name" value="AsnC-type_HTH_dom"/>
</dbReference>
<evidence type="ECO:0000259" key="3">
    <source>
        <dbReference type="PROSITE" id="PS50956"/>
    </source>
</evidence>
<accession>A0ABV2KTC1</accession>
<dbReference type="PROSITE" id="PS50956">
    <property type="entry name" value="HTH_ASNC_2"/>
    <property type="match status" value="1"/>
</dbReference>
<feature type="domain" description="HTH asnC-type" evidence="3">
    <location>
        <begin position="1"/>
        <end position="66"/>
    </location>
</feature>
<dbReference type="Pfam" id="PF00294">
    <property type="entry name" value="PfkB"/>
    <property type="match status" value="1"/>
</dbReference>
<dbReference type="Proteomes" id="UP001549167">
    <property type="component" value="Unassembled WGS sequence"/>
</dbReference>
<protein>
    <submittedName>
        <fullName evidence="4">Pseudouridine kinase</fullName>
        <ecNumber evidence="4">2.7.1.83</ecNumber>
    </submittedName>
</protein>
<dbReference type="SUPFAM" id="SSF46785">
    <property type="entry name" value="Winged helix' DNA-binding domain"/>
    <property type="match status" value="1"/>
</dbReference>
<dbReference type="CDD" id="cd01941">
    <property type="entry name" value="YeiC_kinase_like"/>
    <property type="match status" value="1"/>
</dbReference>
<dbReference type="Gene3D" id="1.10.10.10">
    <property type="entry name" value="Winged helix-like DNA-binding domain superfamily/Winged helix DNA-binding domain"/>
    <property type="match status" value="1"/>
</dbReference>
<dbReference type="InterPro" id="IPR002173">
    <property type="entry name" value="Carboh/pur_kinase_PfkB_CS"/>
</dbReference>
<comment type="caution">
    <text evidence="4">The sequence shown here is derived from an EMBL/GenBank/DDBJ whole genome shotgun (WGS) entry which is preliminary data.</text>
</comment>
<keyword evidence="5" id="KW-1185">Reference proteome</keyword>
<dbReference type="SMART" id="SM00419">
    <property type="entry name" value="HTH_CRP"/>
    <property type="match status" value="1"/>
</dbReference>
<dbReference type="EC" id="2.7.1.83" evidence="4"/>
<gene>
    <name evidence="4" type="ORF">ABID56_000912</name>
</gene>